<dbReference type="Proteomes" id="UP000671862">
    <property type="component" value="Chromosome"/>
</dbReference>
<evidence type="ECO:0000313" key="2">
    <source>
        <dbReference type="Proteomes" id="UP000671862"/>
    </source>
</evidence>
<dbReference type="RefSeq" id="WP_207566031.1">
    <property type="nucleotide sequence ID" value="NZ_CP071446.1"/>
</dbReference>
<protein>
    <submittedName>
        <fullName evidence="1">DUF501 domain-containing protein</fullName>
    </submittedName>
</protein>
<name>A0ABX7S7P7_9BACT</name>
<dbReference type="Pfam" id="PF04417">
    <property type="entry name" value="DUF501"/>
    <property type="match status" value="1"/>
</dbReference>
<evidence type="ECO:0000313" key="1">
    <source>
        <dbReference type="EMBL" id="QTA37306.1"/>
    </source>
</evidence>
<dbReference type="PANTHER" id="PTHR37163">
    <property type="entry name" value="CONSERVED PROTEIN"/>
    <property type="match status" value="1"/>
</dbReference>
<accession>A0ABX7S7P7</accession>
<dbReference type="PANTHER" id="PTHR37163:SF1">
    <property type="entry name" value="DUF501 DOMAIN-CONTAINING PROTEIN"/>
    <property type="match status" value="1"/>
</dbReference>
<reference evidence="1 2" key="1">
    <citation type="submission" date="2021-03" db="EMBL/GenBank/DDBJ databases">
        <title>Thermosipho ferrireducens sp.nov., an anaerobic thermophilic iron-reducing bacterium isolated from a deep-sea hydrothermal sulfide deposits.</title>
        <authorList>
            <person name="Zeng X."/>
            <person name="Chen Y."/>
            <person name="Shao Z."/>
        </authorList>
    </citation>
    <scope>NUCLEOTIDE SEQUENCE [LARGE SCALE GENOMIC DNA]</scope>
    <source>
        <strain evidence="1 2">JL129W03</strain>
    </source>
</reference>
<proteinExistence type="predicted"/>
<dbReference type="InterPro" id="IPR007511">
    <property type="entry name" value="DUF501"/>
</dbReference>
<gene>
    <name evidence="1" type="ORF">JYK00_06075</name>
</gene>
<keyword evidence="2" id="KW-1185">Reference proteome</keyword>
<organism evidence="1 2">
    <name type="scientific">Thermosipho ferrireducens</name>
    <dbReference type="NCBI Taxonomy" id="2571116"/>
    <lineage>
        <taxon>Bacteria</taxon>
        <taxon>Thermotogati</taxon>
        <taxon>Thermotogota</taxon>
        <taxon>Thermotogae</taxon>
        <taxon>Thermotogales</taxon>
        <taxon>Fervidobacteriaceae</taxon>
        <taxon>Thermosipho</taxon>
    </lineage>
</organism>
<dbReference type="EMBL" id="CP071446">
    <property type="protein sequence ID" value="QTA37306.1"/>
    <property type="molecule type" value="Genomic_DNA"/>
</dbReference>
<sequence>MERFSDKVLIKIAQIQLGREAENIYQVIVVCSYGYPVVVKSLPLKDNKPFPTLHYLTCPFLRKEISKLEEKGLVKVLEEKIQTNLEFKKQLFSAHEKVKKERAELLTKEFGNTIWKEVLNKVGTGGLKDWTKVKCLHLHTADFLAGINNPVGKEVINLLKKIECENIYCRRLIQEDLM</sequence>